<feature type="active site" evidence="9">
    <location>
        <position position="29"/>
    </location>
</feature>
<dbReference type="Pfam" id="PF02769">
    <property type="entry name" value="AIRS_C"/>
    <property type="match status" value="1"/>
</dbReference>
<feature type="domain" description="PurM-like N-terminal" evidence="10">
    <location>
        <begin position="61"/>
        <end position="168"/>
    </location>
</feature>
<feature type="binding site" description="in other chain" evidence="9">
    <location>
        <begin position="59"/>
        <end position="61"/>
    </location>
    <ligand>
        <name>ATP</name>
        <dbReference type="ChEBI" id="CHEBI:30616"/>
        <note>ligand shared between dimeric partners</note>
    </ligand>
</feature>
<evidence type="ECO:0000256" key="9">
    <source>
        <dbReference type="HAMAP-Rule" id="MF_00625"/>
    </source>
</evidence>
<name>A0A977T696_9BACT</name>
<evidence type="ECO:0000256" key="3">
    <source>
        <dbReference type="ARBA" id="ARBA00022723"/>
    </source>
</evidence>
<dbReference type="NCBIfam" id="TIGR00476">
    <property type="entry name" value="selD"/>
    <property type="match status" value="1"/>
</dbReference>
<dbReference type="InterPro" id="IPR036921">
    <property type="entry name" value="PurM-like_N_sf"/>
</dbReference>
<dbReference type="Gene3D" id="3.30.1330.10">
    <property type="entry name" value="PurM-like, N-terminal domain"/>
    <property type="match status" value="1"/>
</dbReference>
<comment type="cofactor">
    <cofactor evidence="9">
        <name>Mg(2+)</name>
        <dbReference type="ChEBI" id="CHEBI:18420"/>
    </cofactor>
    <text evidence="9">Binds 1 Mg(2+) ion per monomer.</text>
</comment>
<dbReference type="PANTHER" id="PTHR10256:SF0">
    <property type="entry name" value="INACTIVE SELENIDE, WATER DIKINASE-LIKE PROTEIN-RELATED"/>
    <property type="match status" value="1"/>
</dbReference>
<dbReference type="HAMAP" id="MF_00625">
    <property type="entry name" value="SelD"/>
    <property type="match status" value="1"/>
</dbReference>
<dbReference type="InterPro" id="IPR016188">
    <property type="entry name" value="PurM-like_N"/>
</dbReference>
<evidence type="ECO:0000256" key="1">
    <source>
        <dbReference type="ARBA" id="ARBA00008026"/>
    </source>
</evidence>
<comment type="catalytic activity">
    <reaction evidence="9">
        <text>hydrogenselenide + ATP + H2O = selenophosphate + AMP + phosphate + 2 H(+)</text>
        <dbReference type="Rhea" id="RHEA:18737"/>
        <dbReference type="ChEBI" id="CHEBI:15377"/>
        <dbReference type="ChEBI" id="CHEBI:15378"/>
        <dbReference type="ChEBI" id="CHEBI:16144"/>
        <dbReference type="ChEBI" id="CHEBI:29317"/>
        <dbReference type="ChEBI" id="CHEBI:30616"/>
        <dbReference type="ChEBI" id="CHEBI:43474"/>
        <dbReference type="ChEBI" id="CHEBI:456215"/>
        <dbReference type="EC" id="2.7.9.3"/>
    </reaction>
</comment>
<protein>
    <recommendedName>
        <fullName evidence="9">Selenide, water dikinase</fullName>
        <ecNumber evidence="9">2.7.9.3</ecNumber>
    </recommendedName>
    <alternativeName>
        <fullName evidence="9">Selenium donor protein</fullName>
    </alternativeName>
    <alternativeName>
        <fullName evidence="9">Selenophosphate synthase</fullName>
    </alternativeName>
</protein>
<feature type="binding site" evidence="9">
    <location>
        <position position="62"/>
    </location>
    <ligand>
        <name>Mg(2+)</name>
        <dbReference type="ChEBI" id="CHEBI:18420"/>
    </ligand>
</feature>
<feature type="binding site" description="in other chain" evidence="9">
    <location>
        <position position="102"/>
    </location>
    <ligand>
        <name>ATP</name>
        <dbReference type="ChEBI" id="CHEBI:30616"/>
        <note>ligand shared between dimeric partners</note>
    </ligand>
</feature>
<dbReference type="EC" id="2.7.9.3" evidence="9"/>
<dbReference type="InterPro" id="IPR010918">
    <property type="entry name" value="PurM-like_C_dom"/>
</dbReference>
<evidence type="ECO:0000256" key="8">
    <source>
        <dbReference type="ARBA" id="ARBA00023266"/>
    </source>
</evidence>
<evidence type="ECO:0000313" key="12">
    <source>
        <dbReference type="EMBL" id="UXP70929.1"/>
    </source>
</evidence>
<feature type="domain" description="PurM-like C-terminal" evidence="11">
    <location>
        <begin position="180"/>
        <end position="358"/>
    </location>
</feature>
<keyword evidence="3 9" id="KW-0479">Metal-binding</keyword>
<evidence type="ECO:0000259" key="10">
    <source>
        <dbReference type="Pfam" id="PF00586"/>
    </source>
</evidence>
<evidence type="ECO:0000256" key="2">
    <source>
        <dbReference type="ARBA" id="ARBA00022679"/>
    </source>
</evidence>
<evidence type="ECO:0000256" key="6">
    <source>
        <dbReference type="ARBA" id="ARBA00022840"/>
    </source>
</evidence>
<reference evidence="12" key="1">
    <citation type="journal article" date="2022" name="bioRxiv">
        <title>Energy transfer in ubiquitous rhodopsin pumps with xanthophyll antennas.</title>
        <authorList>
            <person name="Chazan A."/>
            <person name="Das I."/>
            <person name="Fujiwara T."/>
            <person name="Murakoshi S."/>
            <person name="Shihoya W."/>
            <person name="Rozenberg A."/>
            <person name="Molina-Marquez A."/>
            <person name="Larom S."/>
            <person name="Pushkarev A."/>
            <person name="Malakar P."/>
            <person name="Ruhman S."/>
            <person name="Hasegawa M."/>
            <person name="Tsukamoto Y."/>
            <person name="Ishizuka T."/>
            <person name="Konno M."/>
            <person name="Nagata T."/>
            <person name="Inoue K."/>
            <person name="Mizuno Y."/>
            <person name="Katayama K."/>
            <person name="Abe-Yoshizumi R."/>
            <person name="Kandori H."/>
            <person name="Leon R.M."/>
            <person name="Yoshizawa S."/>
            <person name="Sheves M."/>
            <person name="Nureki O."/>
            <person name="Beja O."/>
        </authorList>
    </citation>
    <scope>NUCLEOTIDE SEQUENCE</scope>
</reference>
<keyword evidence="2 9" id="KW-0808">Transferase</keyword>
<dbReference type="PANTHER" id="PTHR10256">
    <property type="entry name" value="SELENIDE, WATER DIKINASE"/>
    <property type="match status" value="1"/>
</dbReference>
<sequence>MAQRKHGEEVEMKSEEQIRLTQTVKKGGCAAKLPAGELKEILTGMNIFRPKELVVGTETMDDACLWDLKDGRYLIQTLDFFTPIVDDPFDFGAIAAANAVSDVYAMGGQPATALTILAFPGSLLPLSVIRPLMDGALSILSKAGIALAGGHTIDDETLKLGFSVSGFVDKNKAWTNAGAKAGDVLILTKPLGTGTITAALKKGEAKESWIKEAIKSMTTLNNITRELREIDVHSATDITGFGLAGHATQMALASESQFAIDLSKIELLEGATKCLESGFLTRAHTTNASYTQNKIEWNISINQKDYWPEWKQKIIFDPQTSGGLLLAISETQAQKALEIIKNSGFVKAGIIGKVSRSETRTAVKFEAK</sequence>
<keyword evidence="6 9" id="KW-0067">ATP-binding</keyword>
<dbReference type="GO" id="GO:0000287">
    <property type="term" value="F:magnesium ion binding"/>
    <property type="evidence" value="ECO:0007669"/>
    <property type="project" value="UniProtKB-UniRule"/>
</dbReference>
<dbReference type="PIRSF" id="PIRSF036407">
    <property type="entry name" value="Selenphspht_syn"/>
    <property type="match status" value="1"/>
</dbReference>
<dbReference type="GO" id="GO:0004756">
    <property type="term" value="F:selenide, water dikinase activity"/>
    <property type="evidence" value="ECO:0007669"/>
    <property type="project" value="UniProtKB-UniRule"/>
</dbReference>
<feature type="binding site" evidence="9">
    <location>
        <position position="102"/>
    </location>
    <ligand>
        <name>Mg(2+)</name>
        <dbReference type="ChEBI" id="CHEBI:18420"/>
    </ligand>
</feature>
<dbReference type="NCBIfam" id="NF002098">
    <property type="entry name" value="PRK00943.1"/>
    <property type="match status" value="1"/>
</dbReference>
<evidence type="ECO:0000256" key="5">
    <source>
        <dbReference type="ARBA" id="ARBA00022777"/>
    </source>
</evidence>
<dbReference type="GO" id="GO:0005737">
    <property type="term" value="C:cytoplasm"/>
    <property type="evidence" value="ECO:0007669"/>
    <property type="project" value="TreeGrafter"/>
</dbReference>
<feature type="binding site" evidence="9">
    <location>
        <begin position="150"/>
        <end position="152"/>
    </location>
    <ligand>
        <name>ATP</name>
        <dbReference type="ChEBI" id="CHEBI:30616"/>
        <note>ligand shared between dimeric partners</note>
    </ligand>
</feature>
<dbReference type="EMBL" id="OP056329">
    <property type="protein sequence ID" value="UXP70929.1"/>
    <property type="molecule type" value="Genomic_DNA"/>
</dbReference>
<dbReference type="GO" id="GO:0005524">
    <property type="term" value="F:ATP binding"/>
    <property type="evidence" value="ECO:0007669"/>
    <property type="project" value="UniProtKB-UniRule"/>
</dbReference>
<proteinExistence type="inferred from homology"/>
<organism evidence="12">
    <name type="scientific">uncultured Bdellovibrionales bacterium</name>
    <dbReference type="NCBI Taxonomy" id="395355"/>
    <lineage>
        <taxon>Bacteria</taxon>
        <taxon>Pseudomonadati</taxon>
        <taxon>Bdellovibrionota</taxon>
        <taxon>Bdellovibrionia</taxon>
        <taxon>Bdellovibrionales</taxon>
        <taxon>environmental samples</taxon>
    </lineage>
</organism>
<dbReference type="InterPro" id="IPR004536">
    <property type="entry name" value="SPS/SelD"/>
</dbReference>
<feature type="site" description="Important for catalytic activity" evidence="9">
    <location>
        <position position="32"/>
    </location>
</feature>
<feature type="binding site" evidence="9">
    <location>
        <position position="237"/>
    </location>
    <ligand>
        <name>Mg(2+)</name>
        <dbReference type="ChEBI" id="CHEBI:18420"/>
    </ligand>
</feature>
<keyword evidence="8 9" id="KW-0711">Selenium</keyword>
<accession>A0A977T696</accession>
<gene>
    <name evidence="9 12" type="primary">selD</name>
    <name evidence="12" type="ORF">tmp_000008</name>
</gene>
<evidence type="ECO:0000259" key="11">
    <source>
        <dbReference type="Pfam" id="PF02769"/>
    </source>
</evidence>
<dbReference type="CDD" id="cd02195">
    <property type="entry name" value="SelD"/>
    <property type="match status" value="1"/>
</dbReference>
<evidence type="ECO:0000256" key="4">
    <source>
        <dbReference type="ARBA" id="ARBA00022741"/>
    </source>
</evidence>
<comment type="similarity">
    <text evidence="1 9">Belongs to the selenophosphate synthase 1 family. Class I subfamily.</text>
</comment>
<dbReference type="Pfam" id="PF00586">
    <property type="entry name" value="AIRS"/>
    <property type="match status" value="1"/>
</dbReference>
<comment type="function">
    <text evidence="9">Synthesizes selenophosphate from selenide and ATP.</text>
</comment>
<dbReference type="InterPro" id="IPR023061">
    <property type="entry name" value="SelD_I"/>
</dbReference>
<keyword evidence="7 9" id="KW-0460">Magnesium</keyword>
<evidence type="ECO:0000256" key="7">
    <source>
        <dbReference type="ARBA" id="ARBA00022842"/>
    </source>
</evidence>
<dbReference type="SUPFAM" id="SSF55326">
    <property type="entry name" value="PurM N-terminal domain-like"/>
    <property type="match status" value="1"/>
</dbReference>
<dbReference type="GO" id="GO:0016260">
    <property type="term" value="P:selenocysteine biosynthetic process"/>
    <property type="evidence" value="ECO:0007669"/>
    <property type="project" value="InterPro"/>
</dbReference>
<dbReference type="SUPFAM" id="SSF56042">
    <property type="entry name" value="PurM C-terminal domain-like"/>
    <property type="match status" value="1"/>
</dbReference>
<keyword evidence="5 9" id="KW-0418">Kinase</keyword>
<keyword evidence="4 9" id="KW-0547">Nucleotide-binding</keyword>
<comment type="subunit">
    <text evidence="9">Homodimer.</text>
</comment>
<feature type="binding site" description="in other chain" evidence="9">
    <location>
        <position position="32"/>
    </location>
    <ligand>
        <name>ATP</name>
        <dbReference type="ChEBI" id="CHEBI:30616"/>
        <note>ligand shared between dimeric partners</note>
    </ligand>
</feature>
<dbReference type="AlphaFoldDB" id="A0A977T696"/>
<dbReference type="FunFam" id="3.30.1330.10:FF:000003">
    <property type="entry name" value="Selenide, water dikinase"/>
    <property type="match status" value="1"/>
</dbReference>
<dbReference type="Gene3D" id="3.90.650.10">
    <property type="entry name" value="PurM-like C-terminal domain"/>
    <property type="match status" value="1"/>
</dbReference>
<dbReference type="InterPro" id="IPR036676">
    <property type="entry name" value="PurM-like_C_sf"/>
</dbReference>
<feature type="binding site" description="in other chain" evidence="9">
    <location>
        <position position="79"/>
    </location>
    <ligand>
        <name>ATP</name>
        <dbReference type="ChEBI" id="CHEBI:30616"/>
        <note>ligand shared between dimeric partners</note>
    </ligand>
</feature>